<dbReference type="Proteomes" id="UP000324758">
    <property type="component" value="Unassembled WGS sequence"/>
</dbReference>
<feature type="signal peptide" evidence="1">
    <location>
        <begin position="1"/>
        <end position="31"/>
    </location>
</feature>
<dbReference type="AlphaFoldDB" id="A0A5D3KPT1"/>
<feature type="chain" id="PRO_5022828619" evidence="1">
    <location>
        <begin position="32"/>
        <end position="93"/>
    </location>
</feature>
<dbReference type="Pfam" id="PF11319">
    <property type="entry name" value="VasI"/>
    <property type="match status" value="1"/>
</dbReference>
<gene>
    <name evidence="2" type="ORF">FXB40_20050</name>
</gene>
<dbReference type="EMBL" id="VSSS01000030">
    <property type="protein sequence ID" value="TYL94201.1"/>
    <property type="molecule type" value="Genomic_DNA"/>
</dbReference>
<dbReference type="InterPro" id="IPR017738">
    <property type="entry name" value="T6SS-assoc_VCA0118"/>
</dbReference>
<organism evidence="2 3">
    <name type="scientific">Bradyrhizobium rifense</name>
    <dbReference type="NCBI Taxonomy" id="515499"/>
    <lineage>
        <taxon>Bacteria</taxon>
        <taxon>Pseudomonadati</taxon>
        <taxon>Pseudomonadota</taxon>
        <taxon>Alphaproteobacteria</taxon>
        <taxon>Hyphomicrobiales</taxon>
        <taxon>Nitrobacteraceae</taxon>
        <taxon>Bradyrhizobium</taxon>
    </lineage>
</organism>
<accession>A0A5D3KPT1</accession>
<sequence>MHHMKIVWIRTSMTTLLLTCALGLFARAALAAEPGCRAIESTSARLACYDSAFPPKAKKPAEAIIDSPAGYKDPFADEEARTAAKLKNICRGC</sequence>
<comment type="caution">
    <text evidence="2">The sequence shown here is derived from an EMBL/GenBank/DDBJ whole genome shotgun (WGS) entry which is preliminary data.</text>
</comment>
<keyword evidence="3" id="KW-1185">Reference proteome</keyword>
<protein>
    <submittedName>
        <fullName evidence="2">Uncharacterized protein</fullName>
    </submittedName>
</protein>
<evidence type="ECO:0000313" key="3">
    <source>
        <dbReference type="Proteomes" id="UP000324758"/>
    </source>
</evidence>
<keyword evidence="1" id="KW-0732">Signal</keyword>
<dbReference type="OrthoDB" id="8254544at2"/>
<reference evidence="2 3" key="1">
    <citation type="submission" date="2019-08" db="EMBL/GenBank/DDBJ databases">
        <title>Bradyrhizobium hipponensis sp. nov., a rhizobium isolated from a Lupinus angustifolius root nodule in Tunisia.</title>
        <authorList>
            <person name="Off K."/>
            <person name="Rejili M."/>
            <person name="Mars M."/>
            <person name="Brachmann A."/>
            <person name="Marin M."/>
        </authorList>
    </citation>
    <scope>NUCLEOTIDE SEQUENCE [LARGE SCALE GENOMIC DNA]</scope>
    <source>
        <strain evidence="2 3">CTAW71</strain>
    </source>
</reference>
<evidence type="ECO:0000313" key="2">
    <source>
        <dbReference type="EMBL" id="TYL94201.1"/>
    </source>
</evidence>
<name>A0A5D3KPT1_9BRAD</name>
<evidence type="ECO:0000256" key="1">
    <source>
        <dbReference type="SAM" id="SignalP"/>
    </source>
</evidence>
<proteinExistence type="predicted"/>